<dbReference type="InterPro" id="IPR006813">
    <property type="entry name" value="Glyco_trans_17"/>
</dbReference>
<sequence>VGRAEEKIVHGVFLGPIASPSLHESPFVLCQDCRFFCIDLIFSDATWHCSYCFQSLENFIIKMTGFNLADRVISTNRLSYPQRIICRGDNLFDMLPEKYTFRGLTKKMDSNPRSASAVHLPTYLIQNANRFRFLLPDGCVLEVASDMT</sequence>
<accession>A0A7J8Y2D5</accession>
<proteinExistence type="predicted"/>
<feature type="non-terminal residue" evidence="1">
    <location>
        <position position="1"/>
    </location>
</feature>
<protein>
    <submittedName>
        <fullName evidence="1">Uncharacterized protein</fullName>
    </submittedName>
</protein>
<gene>
    <name evidence="1" type="ORF">Goari_004079</name>
</gene>
<reference evidence="1 2" key="1">
    <citation type="journal article" date="2019" name="Genome Biol. Evol.">
        <title>Insights into the evolution of the New World diploid cottons (Gossypium, subgenus Houzingenia) based on genome sequencing.</title>
        <authorList>
            <person name="Grover C.E."/>
            <person name="Arick M.A. 2nd"/>
            <person name="Thrash A."/>
            <person name="Conover J.L."/>
            <person name="Sanders W.S."/>
            <person name="Peterson D.G."/>
            <person name="Frelichowski J.E."/>
            <person name="Scheffler J.A."/>
            <person name="Scheffler B.E."/>
            <person name="Wendel J.F."/>
        </authorList>
    </citation>
    <scope>NUCLEOTIDE SEQUENCE [LARGE SCALE GENOMIC DNA]</scope>
    <source>
        <strain evidence="1">185</strain>
        <tissue evidence="1">Leaf</tissue>
    </source>
</reference>
<dbReference type="EMBL" id="JABFAA010000010">
    <property type="protein sequence ID" value="MBA0693728.1"/>
    <property type="molecule type" value="Genomic_DNA"/>
</dbReference>
<dbReference type="GO" id="GO:0003830">
    <property type="term" value="F:beta-1,4-mannosylglycoprotein 4-beta-N-acetylglucosaminyltransferase activity"/>
    <property type="evidence" value="ECO:0007669"/>
    <property type="project" value="InterPro"/>
</dbReference>
<comment type="caution">
    <text evidence="1">The sequence shown here is derived from an EMBL/GenBank/DDBJ whole genome shotgun (WGS) entry which is preliminary data.</text>
</comment>
<dbReference type="AlphaFoldDB" id="A0A7J8Y2D5"/>
<dbReference type="PANTHER" id="PTHR12224:SF25">
    <property type="entry name" value="BETA-1,4-N-ACETYLGLUCOSAMINYLTRANSFERASE FAMILY PROTEIN"/>
    <property type="match status" value="1"/>
</dbReference>
<name>A0A7J8Y2D5_GOSAI</name>
<dbReference type="GO" id="GO:0006044">
    <property type="term" value="P:N-acetylglucosamine metabolic process"/>
    <property type="evidence" value="ECO:0007669"/>
    <property type="project" value="TreeGrafter"/>
</dbReference>
<organism evidence="1 2">
    <name type="scientific">Gossypium aridum</name>
    <name type="common">American cotton</name>
    <name type="synonym">Erioxylum aridum</name>
    <dbReference type="NCBI Taxonomy" id="34290"/>
    <lineage>
        <taxon>Eukaryota</taxon>
        <taxon>Viridiplantae</taxon>
        <taxon>Streptophyta</taxon>
        <taxon>Embryophyta</taxon>
        <taxon>Tracheophyta</taxon>
        <taxon>Spermatophyta</taxon>
        <taxon>Magnoliopsida</taxon>
        <taxon>eudicotyledons</taxon>
        <taxon>Gunneridae</taxon>
        <taxon>Pentapetalae</taxon>
        <taxon>rosids</taxon>
        <taxon>malvids</taxon>
        <taxon>Malvales</taxon>
        <taxon>Malvaceae</taxon>
        <taxon>Malvoideae</taxon>
        <taxon>Gossypium</taxon>
    </lineage>
</organism>
<evidence type="ECO:0000313" key="1">
    <source>
        <dbReference type="EMBL" id="MBA0693728.1"/>
    </source>
</evidence>
<dbReference type="GO" id="GO:0016020">
    <property type="term" value="C:membrane"/>
    <property type="evidence" value="ECO:0007669"/>
    <property type="project" value="InterPro"/>
</dbReference>
<evidence type="ECO:0000313" key="2">
    <source>
        <dbReference type="Proteomes" id="UP000593577"/>
    </source>
</evidence>
<dbReference type="PANTHER" id="PTHR12224">
    <property type="entry name" value="BETA-1,4-MANNOSYL-GLYCOPROTEIN BETA-1,4-N-ACETYLGLUCOSAMINYL-TRANSFERASE"/>
    <property type="match status" value="1"/>
</dbReference>
<dbReference type="Proteomes" id="UP000593577">
    <property type="component" value="Unassembled WGS sequence"/>
</dbReference>
<keyword evidence="2" id="KW-1185">Reference proteome</keyword>
<dbReference type="Pfam" id="PF04724">
    <property type="entry name" value="Glyco_transf_17"/>
    <property type="match status" value="1"/>
</dbReference>